<dbReference type="AlphaFoldDB" id="A0A3L7YWX7"/>
<accession>A0A3L7YWX7</accession>
<proteinExistence type="predicted"/>
<organism evidence="1 2">
    <name type="scientific">Bacteroides acidifaciens</name>
    <dbReference type="NCBI Taxonomy" id="85831"/>
    <lineage>
        <taxon>Bacteria</taxon>
        <taxon>Pseudomonadati</taxon>
        <taxon>Bacteroidota</taxon>
        <taxon>Bacteroidia</taxon>
        <taxon>Bacteroidales</taxon>
        <taxon>Bacteroidaceae</taxon>
        <taxon>Bacteroides</taxon>
    </lineage>
</organism>
<reference evidence="1 2" key="1">
    <citation type="submission" date="2018-09" db="EMBL/GenBank/DDBJ databases">
        <title>Murine metabolic-syndrome-specific gut microbial biobank.</title>
        <authorList>
            <person name="Liu C."/>
        </authorList>
    </citation>
    <scope>NUCLEOTIDE SEQUENCE [LARGE SCALE GENOMIC DNA]</scope>
    <source>
        <strain evidence="1 2">0.1X-D8-26</strain>
    </source>
</reference>
<name>A0A3L7YWX7_9BACE</name>
<gene>
    <name evidence="1" type="ORF">D7Y07_11460</name>
</gene>
<evidence type="ECO:0000313" key="2">
    <source>
        <dbReference type="Proteomes" id="UP000267159"/>
    </source>
</evidence>
<dbReference type="RefSeq" id="WP_121767441.1">
    <property type="nucleotide sequence ID" value="NZ_RAZM01000033.1"/>
</dbReference>
<sequence>MLTVIVILVAVALVWKFTPNPANKRAAGMMFQMLESFHIIDTTVNLDIFTQRLDLLSQLASTLPANADKSKSADMALRAYSDKYNRPISPTIRQILNQPQIATSTKFRDEAATAFFLRSCNKLETEIKTLKTSNARQRRVTQAHELADIIVDRLYSDEQQKYIDCIHSELARLSGSTSLHPL</sequence>
<evidence type="ECO:0000313" key="1">
    <source>
        <dbReference type="EMBL" id="RLT79880.1"/>
    </source>
</evidence>
<dbReference type="Proteomes" id="UP000267159">
    <property type="component" value="Unassembled WGS sequence"/>
</dbReference>
<comment type="caution">
    <text evidence="1">The sequence shown here is derived from an EMBL/GenBank/DDBJ whole genome shotgun (WGS) entry which is preliminary data.</text>
</comment>
<dbReference type="EMBL" id="RAZM01000033">
    <property type="protein sequence ID" value="RLT79880.1"/>
    <property type="molecule type" value="Genomic_DNA"/>
</dbReference>
<protein>
    <submittedName>
        <fullName evidence="1">Uncharacterized protein</fullName>
    </submittedName>
</protein>